<dbReference type="InterPro" id="IPR021747">
    <property type="entry name" value="DUF3313"/>
</dbReference>
<feature type="chain" id="PRO_5046552769" evidence="1">
    <location>
        <begin position="25"/>
        <end position="240"/>
    </location>
</feature>
<gene>
    <name evidence="2" type="ORF">WKV53_18050</name>
</gene>
<name>A0ABU9AXE6_9BACT</name>
<dbReference type="EMBL" id="JBBUKT010000007">
    <property type="protein sequence ID" value="MEK7952420.1"/>
    <property type="molecule type" value="Genomic_DNA"/>
</dbReference>
<evidence type="ECO:0000313" key="3">
    <source>
        <dbReference type="Proteomes" id="UP001371305"/>
    </source>
</evidence>
<sequence length="240" mass="25378">MTSSRSILRGTLIAGACASFGLLASCGSSGGNSSGRGAFLDKTTATPEFQRTDVQQRYSSVYVAPVDISRLAKQDWWQNQNARMKSDVLAKDARKLGKKLEDSLKREILAYPGNRLSIASHPGPKTLTIETAITELVPSKAYWNAGATAAGFVVPGAGLLSAAGSGSIAVAGRAKDSNGTVATFSDRRSDPLSPINMRGYQWYGGAEKNIEIWAKKGSEFLHAPPGSTVKRASSVTLNPL</sequence>
<protein>
    <submittedName>
        <fullName evidence="2">DUF3313 family protein</fullName>
    </submittedName>
</protein>
<dbReference type="Pfam" id="PF11769">
    <property type="entry name" value="DUF3313"/>
    <property type="match status" value="1"/>
</dbReference>
<dbReference type="Proteomes" id="UP001371305">
    <property type="component" value="Unassembled WGS sequence"/>
</dbReference>
<evidence type="ECO:0000313" key="2">
    <source>
        <dbReference type="EMBL" id="MEK7952420.1"/>
    </source>
</evidence>
<dbReference type="PROSITE" id="PS51257">
    <property type="entry name" value="PROKAR_LIPOPROTEIN"/>
    <property type="match status" value="1"/>
</dbReference>
<organism evidence="2 3">
    <name type="scientific">Luteolibacter soli</name>
    <dbReference type="NCBI Taxonomy" id="3135280"/>
    <lineage>
        <taxon>Bacteria</taxon>
        <taxon>Pseudomonadati</taxon>
        <taxon>Verrucomicrobiota</taxon>
        <taxon>Verrucomicrobiia</taxon>
        <taxon>Verrucomicrobiales</taxon>
        <taxon>Verrucomicrobiaceae</taxon>
        <taxon>Luteolibacter</taxon>
    </lineage>
</organism>
<keyword evidence="1" id="KW-0732">Signal</keyword>
<evidence type="ECO:0000256" key="1">
    <source>
        <dbReference type="SAM" id="SignalP"/>
    </source>
</evidence>
<reference evidence="2 3" key="1">
    <citation type="submission" date="2024-04" db="EMBL/GenBank/DDBJ databases">
        <title>Luteolibacter sp. isolated from soil.</title>
        <authorList>
            <person name="An J."/>
        </authorList>
    </citation>
    <scope>NUCLEOTIDE SEQUENCE [LARGE SCALE GENOMIC DNA]</scope>
    <source>
        <strain evidence="2 3">Y139</strain>
    </source>
</reference>
<accession>A0ABU9AXE6</accession>
<proteinExistence type="predicted"/>
<keyword evidence="3" id="KW-1185">Reference proteome</keyword>
<dbReference type="RefSeq" id="WP_341406177.1">
    <property type="nucleotide sequence ID" value="NZ_JBBUKT010000007.1"/>
</dbReference>
<feature type="signal peptide" evidence="1">
    <location>
        <begin position="1"/>
        <end position="24"/>
    </location>
</feature>
<comment type="caution">
    <text evidence="2">The sequence shown here is derived from an EMBL/GenBank/DDBJ whole genome shotgun (WGS) entry which is preliminary data.</text>
</comment>